<dbReference type="CDD" id="cd03349">
    <property type="entry name" value="LbH_XAT"/>
    <property type="match status" value="1"/>
</dbReference>
<gene>
    <name evidence="1" type="ORF">EHV08_06115</name>
</gene>
<dbReference type="SUPFAM" id="SSF51161">
    <property type="entry name" value="Trimeric LpxA-like enzymes"/>
    <property type="match status" value="1"/>
</dbReference>
<dbReference type="InterPro" id="IPR011004">
    <property type="entry name" value="Trimer_LpxA-like_sf"/>
</dbReference>
<dbReference type="PANTHER" id="PTHR23416">
    <property type="entry name" value="SIALIC ACID SYNTHASE-RELATED"/>
    <property type="match status" value="1"/>
</dbReference>
<name>A0A3S0WKB8_9BACT</name>
<dbReference type="GO" id="GO:0016740">
    <property type="term" value="F:transferase activity"/>
    <property type="evidence" value="ECO:0007669"/>
    <property type="project" value="UniProtKB-KW"/>
</dbReference>
<organism evidence="1 2">
    <name type="scientific">Prevotella koreensis</name>
    <dbReference type="NCBI Taxonomy" id="2490854"/>
    <lineage>
        <taxon>Bacteria</taxon>
        <taxon>Pseudomonadati</taxon>
        <taxon>Bacteroidota</taxon>
        <taxon>Bacteroidia</taxon>
        <taxon>Bacteroidales</taxon>
        <taxon>Prevotellaceae</taxon>
        <taxon>Prevotella</taxon>
    </lineage>
</organism>
<dbReference type="AlphaFoldDB" id="A0A3S0WKB8"/>
<evidence type="ECO:0000313" key="2">
    <source>
        <dbReference type="Proteomes" id="UP000278983"/>
    </source>
</evidence>
<proteinExistence type="predicted"/>
<dbReference type="Proteomes" id="UP000278983">
    <property type="component" value="Unassembled WGS sequence"/>
</dbReference>
<dbReference type="Gene3D" id="2.160.10.10">
    <property type="entry name" value="Hexapeptide repeat proteins"/>
    <property type="match status" value="1"/>
</dbReference>
<dbReference type="OrthoDB" id="9812571at2"/>
<dbReference type="InterPro" id="IPR051159">
    <property type="entry name" value="Hexapeptide_acetyltransf"/>
</dbReference>
<evidence type="ECO:0000313" key="1">
    <source>
        <dbReference type="EMBL" id="RUL59373.1"/>
    </source>
</evidence>
<protein>
    <submittedName>
        <fullName evidence="1">CatB-related O-acetyltransferase</fullName>
    </submittedName>
</protein>
<dbReference type="RefSeq" id="WP_125233915.1">
    <property type="nucleotide sequence ID" value="NZ_CAUTUZ010000034.1"/>
</dbReference>
<reference evidence="1 2" key="1">
    <citation type="submission" date="2018-12" db="EMBL/GenBank/DDBJ databases">
        <title>Genome sequencing of Prevotella sp. KCOM 3155 (= JS262).</title>
        <authorList>
            <person name="Kook J.-K."/>
            <person name="Park S.-N."/>
            <person name="Lim Y.K."/>
        </authorList>
    </citation>
    <scope>NUCLEOTIDE SEQUENCE [LARGE SCALE GENOMIC DNA]</scope>
    <source>
        <strain evidence="1 2">KCOM 3155</strain>
    </source>
</reference>
<keyword evidence="1" id="KW-0808">Transferase</keyword>
<dbReference type="EMBL" id="RYYU01000001">
    <property type="protein sequence ID" value="RUL59373.1"/>
    <property type="molecule type" value="Genomic_DNA"/>
</dbReference>
<comment type="caution">
    <text evidence="1">The sequence shown here is derived from an EMBL/GenBank/DDBJ whole genome shotgun (WGS) entry which is preliminary data.</text>
</comment>
<accession>A0A3S0WKB8</accession>
<keyword evidence="2" id="KW-1185">Reference proteome</keyword>
<sequence length="225" mass="25680">MSIRNRVKHCLLFFYNKHRLKGKVKFPYSAQISHSSEFECCNAVGANSTFYGKMGYGTYIGNNNHITAYIGRFTSIGSEARQIVETHPMKSPFVTTCPMFFSIKKQNGHTFAREQKFQEYRFYDEENSIALNIGNDCWVGNNVTFIGGVSLSDGVVVLSGSIVTKDIPPYAIVGGIPARVIAYRYDKETIDFLMRIKWWNNTPEWFSGHSDLLCDIDALKKYFEK</sequence>